<dbReference type="PANTHER" id="PTHR43396:SF3">
    <property type="entry name" value="FLAVOHEMOPROTEIN"/>
    <property type="match status" value="1"/>
</dbReference>
<dbReference type="GO" id="GO:0046210">
    <property type="term" value="P:nitric oxide catabolic process"/>
    <property type="evidence" value="ECO:0007669"/>
    <property type="project" value="TreeGrafter"/>
</dbReference>
<dbReference type="GO" id="GO:0046872">
    <property type="term" value="F:metal ion binding"/>
    <property type="evidence" value="ECO:0007669"/>
    <property type="project" value="UniProtKB-KW"/>
</dbReference>
<dbReference type="AlphaFoldDB" id="E0WQP2"/>
<keyword evidence="3 10" id="KW-0349">Heme</keyword>
<dbReference type="eggNOG" id="COG1018">
    <property type="taxonomic scope" value="Bacteria"/>
</dbReference>
<gene>
    <name evidence="13" type="primary">hmp_1</name>
    <name evidence="13" type="ORF">REG_0218</name>
</gene>
<evidence type="ECO:0000256" key="4">
    <source>
        <dbReference type="ARBA" id="ARBA00022621"/>
    </source>
</evidence>
<organism evidence="13 14">
    <name type="scientific">Candidatus Regiella insecticola LSR1</name>
    <dbReference type="NCBI Taxonomy" id="663321"/>
    <lineage>
        <taxon>Bacteria</taxon>
        <taxon>Pseudomonadati</taxon>
        <taxon>Pseudomonadota</taxon>
        <taxon>Gammaproteobacteria</taxon>
        <taxon>Enterobacterales</taxon>
        <taxon>Enterobacteriaceae</taxon>
        <taxon>aphid secondary symbionts</taxon>
        <taxon>Candidatus Regiella</taxon>
    </lineage>
</organism>
<keyword evidence="10" id="KW-0813">Transport</keyword>
<comment type="catalytic activity">
    <reaction evidence="8">
        <text>2 nitric oxide + NADH + 2 O2 = 2 nitrate + NAD(+) + H(+)</text>
        <dbReference type="Rhea" id="RHEA:19469"/>
        <dbReference type="ChEBI" id="CHEBI:15378"/>
        <dbReference type="ChEBI" id="CHEBI:15379"/>
        <dbReference type="ChEBI" id="CHEBI:16480"/>
        <dbReference type="ChEBI" id="CHEBI:17632"/>
        <dbReference type="ChEBI" id="CHEBI:57540"/>
        <dbReference type="ChEBI" id="CHEBI:57945"/>
        <dbReference type="EC" id="1.14.12.17"/>
    </reaction>
</comment>
<dbReference type="PROSITE" id="PS01033">
    <property type="entry name" value="GLOBIN"/>
    <property type="match status" value="1"/>
</dbReference>
<dbReference type="InterPro" id="IPR017938">
    <property type="entry name" value="Riboflavin_synthase-like_b-brl"/>
</dbReference>
<dbReference type="PROSITE" id="PS51384">
    <property type="entry name" value="FAD_FR"/>
    <property type="match status" value="1"/>
</dbReference>
<dbReference type="FunFam" id="1.10.490.10:FF:000003">
    <property type="entry name" value="Flavohemoprotein"/>
    <property type="match status" value="1"/>
</dbReference>
<evidence type="ECO:0000313" key="14">
    <source>
        <dbReference type="Proteomes" id="UP000005726"/>
    </source>
</evidence>
<dbReference type="HOGENOM" id="CLU_003827_12_1_6"/>
<dbReference type="Proteomes" id="UP000005726">
    <property type="component" value="Unassembled WGS sequence"/>
</dbReference>
<comment type="catalytic activity">
    <reaction evidence="9">
        <text>2 nitric oxide + NADPH + 2 O2 = 2 nitrate + NADP(+) + H(+)</text>
        <dbReference type="Rhea" id="RHEA:19465"/>
        <dbReference type="ChEBI" id="CHEBI:15378"/>
        <dbReference type="ChEBI" id="CHEBI:15379"/>
        <dbReference type="ChEBI" id="CHEBI:16480"/>
        <dbReference type="ChEBI" id="CHEBI:17632"/>
        <dbReference type="ChEBI" id="CHEBI:57783"/>
        <dbReference type="ChEBI" id="CHEBI:58349"/>
        <dbReference type="EC" id="1.14.12.17"/>
    </reaction>
</comment>
<name>E0WQP2_9ENTR</name>
<evidence type="ECO:0000256" key="10">
    <source>
        <dbReference type="RuleBase" id="RU000356"/>
    </source>
</evidence>
<dbReference type="Gene3D" id="2.40.30.10">
    <property type="entry name" value="Translation factors"/>
    <property type="match status" value="1"/>
</dbReference>
<dbReference type="InterPro" id="IPR012292">
    <property type="entry name" value="Globin/Proto"/>
</dbReference>
<dbReference type="eggNOG" id="COG1017">
    <property type="taxonomic scope" value="Bacteria"/>
</dbReference>
<dbReference type="GO" id="GO:0019825">
    <property type="term" value="F:oxygen binding"/>
    <property type="evidence" value="ECO:0007669"/>
    <property type="project" value="InterPro"/>
</dbReference>
<dbReference type="GO" id="GO:0071949">
    <property type="term" value="F:FAD binding"/>
    <property type="evidence" value="ECO:0007669"/>
    <property type="project" value="TreeGrafter"/>
</dbReference>
<accession>E0WQP2</accession>
<dbReference type="SUPFAM" id="SSF46458">
    <property type="entry name" value="Globin-like"/>
    <property type="match status" value="1"/>
</dbReference>
<dbReference type="GO" id="GO:0005344">
    <property type="term" value="F:oxygen carrier activity"/>
    <property type="evidence" value="ECO:0007669"/>
    <property type="project" value="UniProtKB-KW"/>
</dbReference>
<evidence type="ECO:0000256" key="6">
    <source>
        <dbReference type="ARBA" id="ARBA00023004"/>
    </source>
</evidence>
<evidence type="ECO:0000256" key="3">
    <source>
        <dbReference type="ARBA" id="ARBA00022617"/>
    </source>
</evidence>
<dbReference type="InterPro" id="IPR000971">
    <property type="entry name" value="Globin"/>
</dbReference>
<dbReference type="PANTHER" id="PTHR43396">
    <property type="entry name" value="FLAVOHEMOPROTEIN"/>
    <property type="match status" value="1"/>
</dbReference>
<evidence type="ECO:0000313" key="13">
    <source>
        <dbReference type="EMBL" id="EFL92452.1"/>
    </source>
</evidence>
<sequence>MLDSQTIAVVKSTIPLLVATGSKLATHFYERMFTNNPEFKNIFNMSNQFNGNQSEALFNAICAYANNIENIKALLPAVERVAQKHTSLNIQPEYYQVVGEHLIATLDEMFHPGAEVLDAWAKAYGVLAEIFIQREEQIYQKGETSTGGWRSLRRFRIIKKVRESEIICSFEFMPLDGDCVADFKPGQYLSIYIEDDSLAFQKIRQYSLTTAANGKSYRIAVKREAGGNCLKLFAP</sequence>
<feature type="domain" description="FAD-binding FR-type" evidence="12">
    <location>
        <begin position="150"/>
        <end position="235"/>
    </location>
</feature>
<evidence type="ECO:0000256" key="1">
    <source>
        <dbReference type="ARBA" id="ARBA00006401"/>
    </source>
</evidence>
<dbReference type="Pfam" id="PF00042">
    <property type="entry name" value="Globin"/>
    <property type="match status" value="1"/>
</dbReference>
<comment type="similarity">
    <text evidence="10">Belongs to the globin family.</text>
</comment>
<evidence type="ECO:0000259" key="12">
    <source>
        <dbReference type="PROSITE" id="PS51384"/>
    </source>
</evidence>
<evidence type="ECO:0000256" key="9">
    <source>
        <dbReference type="ARBA" id="ARBA00049433"/>
    </source>
</evidence>
<dbReference type="SUPFAM" id="SSF63380">
    <property type="entry name" value="Riboflavin synthase domain-like"/>
    <property type="match status" value="1"/>
</dbReference>
<evidence type="ECO:0000256" key="2">
    <source>
        <dbReference type="ARBA" id="ARBA00012229"/>
    </source>
</evidence>
<dbReference type="CDD" id="cd14776">
    <property type="entry name" value="HmpEc-globin-like"/>
    <property type="match status" value="1"/>
</dbReference>
<dbReference type="GO" id="GO:0020037">
    <property type="term" value="F:heme binding"/>
    <property type="evidence" value="ECO:0007669"/>
    <property type="project" value="InterPro"/>
</dbReference>
<evidence type="ECO:0000259" key="11">
    <source>
        <dbReference type="PROSITE" id="PS01033"/>
    </source>
</evidence>
<evidence type="ECO:0000256" key="7">
    <source>
        <dbReference type="ARBA" id="ARBA00023027"/>
    </source>
</evidence>
<dbReference type="Gene3D" id="1.10.490.10">
    <property type="entry name" value="Globins"/>
    <property type="match status" value="1"/>
</dbReference>
<feature type="domain" description="Globin" evidence="11">
    <location>
        <begin position="1"/>
        <end position="136"/>
    </location>
</feature>
<dbReference type="InterPro" id="IPR009050">
    <property type="entry name" value="Globin-like_sf"/>
</dbReference>
<keyword evidence="4 10" id="KW-0561">Oxygen transport</keyword>
<evidence type="ECO:0000256" key="8">
    <source>
        <dbReference type="ARBA" id="ARBA00048649"/>
    </source>
</evidence>
<dbReference type="EMBL" id="GL379589">
    <property type="protein sequence ID" value="EFL92452.1"/>
    <property type="molecule type" value="Genomic_DNA"/>
</dbReference>
<reference evidence="13" key="1">
    <citation type="journal article" date="2009" name="Environ. Microbiol.">
        <title>Dynamics of genome evolution in facultative symbionts of aphids.</title>
        <authorList>
            <person name="Degnan P.H."/>
            <person name="Leonardo T.E."/>
            <person name="Cass B.N."/>
            <person name="Hurwitz B."/>
            <person name="Stern D."/>
            <person name="Gibbs R.A."/>
            <person name="Richards S."/>
            <person name="Moran N.A."/>
        </authorList>
    </citation>
    <scope>NUCLEOTIDE SEQUENCE [LARGE SCALE GENOMIC DNA]</scope>
    <source>
        <strain evidence="13">LSR1</strain>
    </source>
</reference>
<keyword evidence="7" id="KW-0520">NAD</keyword>
<dbReference type="GO" id="GO:0008941">
    <property type="term" value="F:nitric oxide dioxygenase NAD(P)H activity"/>
    <property type="evidence" value="ECO:0007669"/>
    <property type="project" value="UniProtKB-EC"/>
</dbReference>
<keyword evidence="14" id="KW-1185">Reference proteome</keyword>
<dbReference type="STRING" id="663321.REG_0218"/>
<protein>
    <recommendedName>
        <fullName evidence="2">nitric oxide dioxygenase</fullName>
        <ecNumber evidence="2">1.14.12.17</ecNumber>
    </recommendedName>
</protein>
<evidence type="ECO:0000256" key="5">
    <source>
        <dbReference type="ARBA" id="ARBA00022723"/>
    </source>
</evidence>
<proteinExistence type="inferred from homology"/>
<comment type="similarity">
    <text evidence="1">In the C-terminal section; belongs to the flavoprotein pyridine nucleotide cytochrome reductase family.</text>
</comment>
<dbReference type="GO" id="GO:0071500">
    <property type="term" value="P:cellular response to nitrosative stress"/>
    <property type="evidence" value="ECO:0007669"/>
    <property type="project" value="TreeGrafter"/>
</dbReference>
<dbReference type="InterPro" id="IPR017927">
    <property type="entry name" value="FAD-bd_FR_type"/>
</dbReference>
<dbReference type="EC" id="1.14.12.17" evidence="2"/>
<keyword evidence="5" id="KW-0479">Metal-binding</keyword>
<keyword evidence="6" id="KW-0408">Iron</keyword>